<proteinExistence type="predicted"/>
<organism evidence="1 2">
    <name type="scientific">Pseudoxanthomonas kaohsiungensis</name>
    <dbReference type="NCBI Taxonomy" id="283923"/>
    <lineage>
        <taxon>Bacteria</taxon>
        <taxon>Pseudomonadati</taxon>
        <taxon>Pseudomonadota</taxon>
        <taxon>Gammaproteobacteria</taxon>
        <taxon>Lysobacterales</taxon>
        <taxon>Lysobacteraceae</taxon>
        <taxon>Pseudoxanthomonas</taxon>
    </lineage>
</organism>
<gene>
    <name evidence="1" type="ORF">ACFQ2N_12395</name>
</gene>
<evidence type="ECO:0000313" key="2">
    <source>
        <dbReference type="Proteomes" id="UP001597033"/>
    </source>
</evidence>
<keyword evidence="2" id="KW-1185">Reference proteome</keyword>
<dbReference type="EMBL" id="JBHTKN010000008">
    <property type="protein sequence ID" value="MFD1043144.1"/>
    <property type="molecule type" value="Genomic_DNA"/>
</dbReference>
<accession>A0ABW3M0L3</accession>
<protein>
    <submittedName>
        <fullName evidence="1">Uncharacterized protein</fullName>
    </submittedName>
</protein>
<reference evidence="2" key="1">
    <citation type="journal article" date="2019" name="Int. J. Syst. Evol. Microbiol.">
        <title>The Global Catalogue of Microorganisms (GCM) 10K type strain sequencing project: providing services to taxonomists for standard genome sequencing and annotation.</title>
        <authorList>
            <consortium name="The Broad Institute Genomics Platform"/>
            <consortium name="The Broad Institute Genome Sequencing Center for Infectious Disease"/>
            <person name="Wu L."/>
            <person name="Ma J."/>
        </authorList>
    </citation>
    <scope>NUCLEOTIDE SEQUENCE [LARGE SCALE GENOMIC DNA]</scope>
    <source>
        <strain evidence="2">CCUG 55854</strain>
    </source>
</reference>
<dbReference type="RefSeq" id="WP_162377129.1">
    <property type="nucleotide sequence ID" value="NZ_JBHTKN010000008.1"/>
</dbReference>
<dbReference type="Proteomes" id="UP001597033">
    <property type="component" value="Unassembled WGS sequence"/>
</dbReference>
<evidence type="ECO:0000313" key="1">
    <source>
        <dbReference type="EMBL" id="MFD1043144.1"/>
    </source>
</evidence>
<sequence>MPSLGGVQRAVLCVGSISEESTSAFVALPVGSESGAGRFLHMVPELTLFRTSLMDVGAIRAAQAGLQISVGGRTWSTDRGEIRIRRLYPNRGYLVAGIGDRKHGVALSLPIGMDHVSVVYRWALPEWGGMRKIEHQLDVVLGQGGDGTSWYTTQASFWSRLPSSDMSVKVTPLELGPRTHLRHLRSSYGEARTVCVSTEDGVAVVREQICLPPQASDRVARLRQFEF</sequence>
<name>A0ABW3M0L3_9GAMM</name>
<comment type="caution">
    <text evidence="1">The sequence shown here is derived from an EMBL/GenBank/DDBJ whole genome shotgun (WGS) entry which is preliminary data.</text>
</comment>